<evidence type="ECO:0000256" key="1">
    <source>
        <dbReference type="SAM" id="Phobius"/>
    </source>
</evidence>
<dbReference type="InterPro" id="IPR013373">
    <property type="entry name" value="Flagellin/pilin_N_arc"/>
</dbReference>
<feature type="transmembrane region" description="Helical" evidence="1">
    <location>
        <begin position="21"/>
        <end position="43"/>
    </location>
</feature>
<comment type="caution">
    <text evidence="3">The sequence shown here is derived from an EMBL/GenBank/DDBJ whole genome shotgun (WGS) entry which is preliminary data.</text>
</comment>
<dbReference type="AlphaFoldDB" id="A0A6B0GN86"/>
<dbReference type="PANTHER" id="PTHR38138">
    <property type="entry name" value="VNG6441H"/>
    <property type="match status" value="1"/>
</dbReference>
<reference evidence="3 4" key="1">
    <citation type="submission" date="2019-12" db="EMBL/GenBank/DDBJ databases">
        <title>Halocatena pleomorpha gen. nov. sp. nov., an extremely halophilic archaeon of family Halobacteriaceae isolated from saltpan soil.</title>
        <authorList>
            <person name="Pal Y."/>
            <person name="Verma A."/>
            <person name="Krishnamurthi S."/>
            <person name="Kumar P."/>
        </authorList>
    </citation>
    <scope>NUCLEOTIDE SEQUENCE [LARGE SCALE GENOMIC DNA]</scope>
    <source>
        <strain evidence="3 4">JCM 16495</strain>
    </source>
</reference>
<gene>
    <name evidence="3" type="ORF">GQS65_17440</name>
</gene>
<sequence length="149" mass="15028">MQKIKSMLNADDRAVSPVIGVILMVAITVILAAVIASLTLGLGDSAQTAPTAKFDFDQGAASGSGDADVTVTHASGASIDADRITVTYSGASPADQDGTAFSGADADNPISAGDSLTLSDVSENEQIKVIWTSEDGGTSSTLATYTVQE</sequence>
<evidence type="ECO:0000259" key="2">
    <source>
        <dbReference type="Pfam" id="PF07790"/>
    </source>
</evidence>
<dbReference type="InterPro" id="IPR012859">
    <property type="entry name" value="Pilin_N_archaeal"/>
</dbReference>
<dbReference type="EMBL" id="WSZK01000033">
    <property type="protein sequence ID" value="MWG36244.1"/>
    <property type="molecule type" value="Genomic_DNA"/>
</dbReference>
<evidence type="ECO:0000313" key="3">
    <source>
        <dbReference type="EMBL" id="MWG36244.1"/>
    </source>
</evidence>
<dbReference type="PANTHER" id="PTHR38138:SF1">
    <property type="entry name" value="ARCHAEAL TYPE IV PILIN N-TERMINAL DOMAIN-CONTAINING PROTEIN"/>
    <property type="match status" value="1"/>
</dbReference>
<dbReference type="Pfam" id="PF07790">
    <property type="entry name" value="Pilin_N"/>
    <property type="match status" value="1"/>
</dbReference>
<keyword evidence="1" id="KW-0472">Membrane</keyword>
<dbReference type="Proteomes" id="UP000451471">
    <property type="component" value="Unassembled WGS sequence"/>
</dbReference>
<evidence type="ECO:0000313" key="4">
    <source>
        <dbReference type="Proteomes" id="UP000451471"/>
    </source>
</evidence>
<keyword evidence="4" id="KW-1185">Reference proteome</keyword>
<organism evidence="3 4">
    <name type="scientific">Halomarina oriensis</name>
    <dbReference type="NCBI Taxonomy" id="671145"/>
    <lineage>
        <taxon>Archaea</taxon>
        <taxon>Methanobacteriati</taxon>
        <taxon>Methanobacteriota</taxon>
        <taxon>Stenosarchaea group</taxon>
        <taxon>Halobacteria</taxon>
        <taxon>Halobacteriales</taxon>
        <taxon>Natronomonadaceae</taxon>
        <taxon>Halomarina</taxon>
    </lineage>
</organism>
<proteinExistence type="predicted"/>
<protein>
    <submittedName>
        <fullName evidence="3">Type IV pilin</fullName>
    </submittedName>
</protein>
<keyword evidence="1" id="KW-1133">Transmembrane helix</keyword>
<dbReference type="NCBIfam" id="TIGR02537">
    <property type="entry name" value="arch_flag_Nterm"/>
    <property type="match status" value="1"/>
</dbReference>
<name>A0A6B0GN86_9EURY</name>
<feature type="domain" description="Archaeal Type IV pilin N-terminal" evidence="2">
    <location>
        <begin position="13"/>
        <end position="92"/>
    </location>
</feature>
<accession>A0A6B0GN86</accession>
<dbReference type="OrthoDB" id="118020at2157"/>
<keyword evidence="1" id="KW-0812">Transmembrane</keyword>